<accession>A0A2R7YSB0</accession>
<keyword evidence="5 6" id="KW-0472">Membrane</keyword>
<keyword evidence="2" id="KW-1003">Cell membrane</keyword>
<dbReference type="PANTHER" id="PTHR23513:SF6">
    <property type="entry name" value="MAJOR FACILITATOR SUPERFAMILY ASSOCIATED DOMAIN-CONTAINING PROTEIN"/>
    <property type="match status" value="1"/>
</dbReference>
<evidence type="ECO:0000256" key="6">
    <source>
        <dbReference type="SAM" id="Phobius"/>
    </source>
</evidence>
<evidence type="ECO:0000256" key="5">
    <source>
        <dbReference type="ARBA" id="ARBA00023136"/>
    </source>
</evidence>
<dbReference type="EMBL" id="PYXZ01000011">
    <property type="protein sequence ID" value="PUA79272.1"/>
    <property type="molecule type" value="Genomic_DNA"/>
</dbReference>
<dbReference type="InterPro" id="IPR036259">
    <property type="entry name" value="MFS_trans_sf"/>
</dbReference>
<dbReference type="Gene3D" id="1.20.1250.20">
    <property type="entry name" value="MFS general substrate transporter like domains"/>
    <property type="match status" value="1"/>
</dbReference>
<evidence type="ECO:0000313" key="7">
    <source>
        <dbReference type="EMBL" id="PUA79272.1"/>
    </source>
</evidence>
<evidence type="ECO:0000313" key="8">
    <source>
        <dbReference type="Proteomes" id="UP000244867"/>
    </source>
</evidence>
<dbReference type="RefSeq" id="WP_108346258.1">
    <property type="nucleotide sequence ID" value="NZ_PYXZ01000011.1"/>
</dbReference>
<dbReference type="AlphaFoldDB" id="A0A2R7YSB0"/>
<feature type="transmembrane region" description="Helical" evidence="6">
    <location>
        <begin position="261"/>
        <end position="279"/>
    </location>
</feature>
<dbReference type="PANTHER" id="PTHR23513">
    <property type="entry name" value="INTEGRAL MEMBRANE EFFLUX PROTEIN-RELATED"/>
    <property type="match status" value="1"/>
</dbReference>
<dbReference type="Proteomes" id="UP000244867">
    <property type="component" value="Unassembled WGS sequence"/>
</dbReference>
<comment type="subcellular location">
    <subcellularLocation>
        <location evidence="1">Cell membrane</location>
        <topology evidence="1">Multi-pass membrane protein</topology>
    </subcellularLocation>
</comment>
<evidence type="ECO:0000256" key="3">
    <source>
        <dbReference type="ARBA" id="ARBA00022692"/>
    </source>
</evidence>
<organism evidence="7 8">
    <name type="scientific">Nocardioides currus</name>
    <dbReference type="NCBI Taxonomy" id="2133958"/>
    <lineage>
        <taxon>Bacteria</taxon>
        <taxon>Bacillati</taxon>
        <taxon>Actinomycetota</taxon>
        <taxon>Actinomycetes</taxon>
        <taxon>Propionibacteriales</taxon>
        <taxon>Nocardioidaceae</taxon>
        <taxon>Nocardioides</taxon>
    </lineage>
</organism>
<reference evidence="7 8" key="1">
    <citation type="submission" date="2018-03" db="EMBL/GenBank/DDBJ databases">
        <authorList>
            <person name="Keele B.F."/>
        </authorList>
    </citation>
    <scope>NUCLEOTIDE SEQUENCE [LARGE SCALE GENOMIC DNA]</scope>
    <source>
        <strain evidence="7 8">IB-3</strain>
    </source>
</reference>
<dbReference type="Pfam" id="PF07690">
    <property type="entry name" value="MFS_1"/>
    <property type="match status" value="1"/>
</dbReference>
<keyword evidence="4 6" id="KW-1133">Transmembrane helix</keyword>
<comment type="caution">
    <text evidence="7">The sequence shown here is derived from an EMBL/GenBank/DDBJ whole genome shotgun (WGS) entry which is preliminary data.</text>
</comment>
<keyword evidence="8" id="KW-1185">Reference proteome</keyword>
<dbReference type="GO" id="GO:0005886">
    <property type="term" value="C:plasma membrane"/>
    <property type="evidence" value="ECO:0007669"/>
    <property type="project" value="UniProtKB-SubCell"/>
</dbReference>
<feature type="transmembrane region" description="Helical" evidence="6">
    <location>
        <begin position="388"/>
        <end position="409"/>
    </location>
</feature>
<proteinExistence type="predicted"/>
<feature type="transmembrane region" description="Helical" evidence="6">
    <location>
        <begin position="235"/>
        <end position="255"/>
    </location>
</feature>
<dbReference type="CDD" id="cd06173">
    <property type="entry name" value="MFS_MefA_like"/>
    <property type="match status" value="1"/>
</dbReference>
<gene>
    <name evidence="7" type="ORF">C7S10_19780</name>
</gene>
<dbReference type="OrthoDB" id="9815525at2"/>
<feature type="transmembrane region" description="Helical" evidence="6">
    <location>
        <begin position="58"/>
        <end position="75"/>
    </location>
</feature>
<dbReference type="InterPro" id="IPR011701">
    <property type="entry name" value="MFS"/>
</dbReference>
<evidence type="ECO:0000256" key="2">
    <source>
        <dbReference type="ARBA" id="ARBA00022475"/>
    </source>
</evidence>
<evidence type="ECO:0000256" key="4">
    <source>
        <dbReference type="ARBA" id="ARBA00022989"/>
    </source>
</evidence>
<evidence type="ECO:0000256" key="1">
    <source>
        <dbReference type="ARBA" id="ARBA00004651"/>
    </source>
</evidence>
<keyword evidence="3 6" id="KW-0812">Transmembrane</keyword>
<dbReference type="GO" id="GO:0022857">
    <property type="term" value="F:transmembrane transporter activity"/>
    <property type="evidence" value="ECO:0007669"/>
    <property type="project" value="InterPro"/>
</dbReference>
<sequence length="418" mass="43008">MTSGTYDGERSAHFVRFWWGEAVSGMGTAITTLALQTLVVVTLQGGPSEVGWLNTARWLPYLVLGLVVGALVDRVRRRPVMIVTDLVRAGLLGLVPLAWVLDVLSLPMLLGVVLAFGTASVVNDAASFSIVPRLVPRAGLQRAHARLDQAAAVAQTGGPALAGALIRVVGAPLAVLVDAATYLFSAAMVASLPRTSEPDAAPRSQRGLRQLGREIREGTRWAYGRSGLRPMALSTHVWFAGQAVLGVLIAPYALLELDLSPFALGLALAVAGVGALVGASTSSWVGRRLGSVGAITCSYAVSTGSVLVLLAAGWVPAGWAAAVLLAAGQLCHGWAMGNSNSHEMSYRQAATPDELQARTNTTLRSLNRAVVVVVSPVVGVLADAVGYGAVLAGGAVLFAVSALMVGTLVPSTPGSGST</sequence>
<protein>
    <submittedName>
        <fullName evidence="7">MFS transporter</fullName>
    </submittedName>
</protein>
<name>A0A2R7YSB0_9ACTN</name>
<dbReference type="SUPFAM" id="SSF103473">
    <property type="entry name" value="MFS general substrate transporter"/>
    <property type="match status" value="1"/>
</dbReference>